<dbReference type="Pfam" id="PF11617">
    <property type="entry name" value="Cu-binding_MopE"/>
    <property type="match status" value="2"/>
</dbReference>
<dbReference type="Proteomes" id="UP000183760">
    <property type="component" value="Unassembled WGS sequence"/>
</dbReference>
<evidence type="ECO:0000313" key="4">
    <source>
        <dbReference type="Proteomes" id="UP000321514"/>
    </source>
</evidence>
<dbReference type="SUPFAM" id="SSF110296">
    <property type="entry name" value="Oligoxyloglucan reducing end-specific cellobiohydrolase"/>
    <property type="match status" value="1"/>
</dbReference>
<organism evidence="1 4">
    <name type="scientific">Myxococcus fulvus</name>
    <dbReference type="NCBI Taxonomy" id="33"/>
    <lineage>
        <taxon>Bacteria</taxon>
        <taxon>Pseudomonadati</taxon>
        <taxon>Myxococcota</taxon>
        <taxon>Myxococcia</taxon>
        <taxon>Myxococcales</taxon>
        <taxon>Cystobacterineae</taxon>
        <taxon>Myxococcaceae</taxon>
        <taxon>Myxococcus</taxon>
    </lineage>
</organism>
<name>A0A511T455_MYXFU</name>
<protein>
    <submittedName>
        <fullName evidence="2">Metal-binding motif-containing protein</fullName>
    </submittedName>
</protein>
<dbReference type="EMBL" id="FOIB01000008">
    <property type="protein sequence ID" value="SEU29817.1"/>
    <property type="molecule type" value="Genomic_DNA"/>
</dbReference>
<sequence>MKGQTLPFLFFATSCMVPDLKELDTECDRVVDPSRIFEGSPADVILGDGMGCRYANVTVSSAGFTPACMRLVARDQERLEEVWYNLEYWHSRPDAVHVTILPRAGWSPALEIEARIFEESCDGPVVEVQKAELTLGIGKVARARLEFDARDTDGDGFVARETGGTDCNDNDALINRRAIERCNGQDENCDGHIDESFPSLGASCQNQDSVCMGTVQCVSQSSVACVAPGSPTTWYLDEDGDGYGGATNPVLACTHPTNRHVLLGGDCNDGNPYTHPGATEICDEADNDCDGLAENVSRCPGGVAPSWVARTVYHGAVSDWHSASSWTRGGVWIGGGQNRRARLTPGTSDFSIFSEVSCGSTNEIWTGLWADPSTGQAWLASKQGLLGYQTVSDGNCVAVHEVDATVRGLFGLPTPGPLTLYGAATGGSPIPPGGTFTWDGGSSLTYSNPSDKLVGTFSVHGASQDTLFAVGGAGNPIIHRYRPQDQTWLPEAIPATNAYIFRDVWIASNTCGFAVGGEGTVLRWDGQAWTKLPSPDPQDILLAIIAFGPNSAYATSAHGKIFRFDGTNWQTIYSGTEALHAITGTGPDDLWAVGANGRVIHWPNWP</sequence>
<keyword evidence="3" id="KW-1185">Reference proteome</keyword>
<comment type="caution">
    <text evidence="1">The sequence shown here is derived from an EMBL/GenBank/DDBJ whole genome shotgun (WGS) entry which is preliminary data.</text>
</comment>
<dbReference type="OrthoDB" id="5483347at2"/>
<accession>A0A511T455</accession>
<dbReference type="PROSITE" id="PS51257">
    <property type="entry name" value="PROKAR_LIPOPROTEIN"/>
    <property type="match status" value="1"/>
</dbReference>
<reference evidence="1 4" key="2">
    <citation type="submission" date="2019-07" db="EMBL/GenBank/DDBJ databases">
        <title>Whole genome shotgun sequence of Myxococcus fulvus NBRC 100333.</title>
        <authorList>
            <person name="Hosoyama A."/>
            <person name="Uohara A."/>
            <person name="Ohji S."/>
            <person name="Ichikawa N."/>
        </authorList>
    </citation>
    <scope>NUCLEOTIDE SEQUENCE [LARGE SCALE GENOMIC DNA]</scope>
    <source>
        <strain evidence="1 4">NBRC 100333</strain>
    </source>
</reference>
<dbReference type="RefSeq" id="WP_083560429.1">
    <property type="nucleotide sequence ID" value="NZ_BJXR01000030.1"/>
</dbReference>
<evidence type="ECO:0000313" key="1">
    <source>
        <dbReference type="EMBL" id="GEN08707.1"/>
    </source>
</evidence>
<evidence type="ECO:0000313" key="2">
    <source>
        <dbReference type="EMBL" id="SEU29817.1"/>
    </source>
</evidence>
<reference evidence="2 3" key="1">
    <citation type="submission" date="2016-10" db="EMBL/GenBank/DDBJ databases">
        <authorList>
            <person name="Varghese N."/>
            <person name="Submissions S."/>
        </authorList>
    </citation>
    <scope>NUCLEOTIDE SEQUENCE [LARGE SCALE GENOMIC DNA]</scope>
    <source>
        <strain evidence="2 3">DSM 16525</strain>
    </source>
</reference>
<dbReference type="AlphaFoldDB" id="A0A511T455"/>
<proteinExistence type="predicted"/>
<evidence type="ECO:0000313" key="3">
    <source>
        <dbReference type="Proteomes" id="UP000183760"/>
    </source>
</evidence>
<gene>
    <name evidence="1" type="ORF">MFU01_37440</name>
    <name evidence="2" type="ORF">SAMN05443572_108251</name>
</gene>
<dbReference type="Proteomes" id="UP000321514">
    <property type="component" value="Unassembled WGS sequence"/>
</dbReference>
<dbReference type="EMBL" id="BJXR01000030">
    <property type="protein sequence ID" value="GEN08707.1"/>
    <property type="molecule type" value="Genomic_DNA"/>
</dbReference>
<dbReference type="InterPro" id="IPR021655">
    <property type="entry name" value="Put_metal-bd"/>
</dbReference>